<dbReference type="SMART" id="SM00151">
    <property type="entry name" value="SWIB"/>
    <property type="match status" value="1"/>
</dbReference>
<evidence type="ECO:0000259" key="3">
    <source>
        <dbReference type="PROSITE" id="PS51998"/>
    </source>
</evidence>
<dbReference type="OrthoDB" id="10251073at2759"/>
<dbReference type="CDD" id="cd10567">
    <property type="entry name" value="SWIB-MDM2_like"/>
    <property type="match status" value="1"/>
</dbReference>
<proteinExistence type="predicted"/>
<evidence type="ECO:0000313" key="4">
    <source>
        <dbReference type="EMBL" id="TRM69129.1"/>
    </source>
</evidence>
<dbReference type="InterPro" id="IPR003121">
    <property type="entry name" value="SWIB_MDM2_domain"/>
</dbReference>
<dbReference type="PROSITE" id="PS51998">
    <property type="entry name" value="DEK_C"/>
    <property type="match status" value="1"/>
</dbReference>
<dbReference type="Proteomes" id="UP000320762">
    <property type="component" value="Unassembled WGS sequence"/>
</dbReference>
<evidence type="ECO:0000259" key="2">
    <source>
        <dbReference type="PROSITE" id="PS51925"/>
    </source>
</evidence>
<protein>
    <submittedName>
        <fullName evidence="4">SWIB/MDM2 domain-containing protein</fullName>
    </submittedName>
</protein>
<accession>A0A550CWG4</accession>
<dbReference type="PROSITE" id="PS51925">
    <property type="entry name" value="SWIB_MDM2"/>
    <property type="match status" value="1"/>
</dbReference>
<gene>
    <name evidence="4" type="ORF">BD626DRAFT_543978</name>
</gene>
<dbReference type="STRING" id="97359.A0A550CWG4"/>
<keyword evidence="5" id="KW-1185">Reference proteome</keyword>
<dbReference type="SUPFAM" id="SSF47592">
    <property type="entry name" value="SWIB/MDM2 domain"/>
    <property type="match status" value="1"/>
</dbReference>
<dbReference type="Pfam" id="PF02201">
    <property type="entry name" value="SWIB"/>
    <property type="match status" value="1"/>
</dbReference>
<dbReference type="EMBL" id="VDMD01000001">
    <property type="protein sequence ID" value="TRM69129.1"/>
    <property type="molecule type" value="Genomic_DNA"/>
</dbReference>
<evidence type="ECO:0000313" key="5">
    <source>
        <dbReference type="Proteomes" id="UP000320762"/>
    </source>
</evidence>
<dbReference type="Gene3D" id="1.10.245.10">
    <property type="entry name" value="SWIB/MDM2 domain"/>
    <property type="match status" value="1"/>
</dbReference>
<dbReference type="InterPro" id="IPR014876">
    <property type="entry name" value="DEK_C"/>
</dbReference>
<evidence type="ECO:0000256" key="1">
    <source>
        <dbReference type="SAM" id="MobiDB-lite"/>
    </source>
</evidence>
<reference evidence="4 5" key="1">
    <citation type="journal article" date="2019" name="New Phytol.">
        <title>Comparative genomics reveals unique wood-decay strategies and fruiting body development in the Schizophyllaceae.</title>
        <authorList>
            <person name="Almasi E."/>
            <person name="Sahu N."/>
            <person name="Krizsan K."/>
            <person name="Balint B."/>
            <person name="Kovacs G.M."/>
            <person name="Kiss B."/>
            <person name="Cseklye J."/>
            <person name="Drula E."/>
            <person name="Henrissat B."/>
            <person name="Nagy I."/>
            <person name="Chovatia M."/>
            <person name="Adam C."/>
            <person name="LaButti K."/>
            <person name="Lipzen A."/>
            <person name="Riley R."/>
            <person name="Grigoriev I.V."/>
            <person name="Nagy L.G."/>
        </authorList>
    </citation>
    <scope>NUCLEOTIDE SEQUENCE [LARGE SCALE GENOMIC DNA]</scope>
    <source>
        <strain evidence="4 5">NL-1724</strain>
    </source>
</reference>
<name>A0A550CWG4_9AGAR</name>
<organism evidence="4 5">
    <name type="scientific">Schizophyllum amplum</name>
    <dbReference type="NCBI Taxonomy" id="97359"/>
    <lineage>
        <taxon>Eukaryota</taxon>
        <taxon>Fungi</taxon>
        <taxon>Dikarya</taxon>
        <taxon>Basidiomycota</taxon>
        <taxon>Agaricomycotina</taxon>
        <taxon>Agaricomycetes</taxon>
        <taxon>Agaricomycetidae</taxon>
        <taxon>Agaricales</taxon>
        <taxon>Schizophyllaceae</taxon>
        <taxon>Schizophyllum</taxon>
    </lineage>
</organism>
<dbReference type="InterPro" id="IPR019835">
    <property type="entry name" value="SWIB_domain"/>
</dbReference>
<feature type="region of interest" description="Disordered" evidence="1">
    <location>
        <begin position="64"/>
        <end position="190"/>
    </location>
</feature>
<sequence>MFDFSSLEPLIHSILAAPGVDLQTVSAKRVRRELVERDPQLTADFIKEHKAEVDEVIGRVYEQVNSLNAESEPEEDAGKPSLKRKHSSGDDEEADPEAGGADEDEEGEEEEVKPKPPKKKKKAASSTMTDAELARKLSGEINGRSRRTKAKGNASPRKQKKSAEIIDSGDESEDGGKKKKKKAGGGVAKGGFAKEFALSEPLSAVLQEPKLSRPQVVKQLWVYIKANDLQNPANKREIMCDDALRRVFNTDKIDMFKMNKELGSHLYDAANS</sequence>
<dbReference type="InterPro" id="IPR036885">
    <property type="entry name" value="SWIB_MDM2_dom_sf"/>
</dbReference>
<feature type="compositionally biased region" description="Acidic residues" evidence="1">
    <location>
        <begin position="90"/>
        <end position="111"/>
    </location>
</feature>
<dbReference type="AlphaFoldDB" id="A0A550CWG4"/>
<feature type="domain" description="DM2" evidence="2">
    <location>
        <begin position="191"/>
        <end position="268"/>
    </location>
</feature>
<feature type="domain" description="DEK-C" evidence="3">
    <location>
        <begin position="1"/>
        <end position="62"/>
    </location>
</feature>
<dbReference type="PANTHER" id="PTHR13844">
    <property type="entry name" value="SWI/SNF-RELATED MATRIX-ASSOCIATED ACTIN-DEPENDENT REGULATOR OF CHROMATIN SUBFAMILY D"/>
    <property type="match status" value="1"/>
</dbReference>
<comment type="caution">
    <text evidence="4">The sequence shown here is derived from an EMBL/GenBank/DDBJ whole genome shotgun (WGS) entry which is preliminary data.</text>
</comment>